<keyword evidence="2" id="KW-0547">Nucleotide-binding</keyword>
<dbReference type="OrthoDB" id="10253254at2759"/>
<dbReference type="PANTHER" id="PTHR18934:SF118">
    <property type="entry name" value="ATP-DEPENDENT RNA HELICASE DHX33"/>
    <property type="match status" value="1"/>
</dbReference>
<dbReference type="GO" id="GO:0045943">
    <property type="term" value="P:positive regulation of transcription by RNA polymerase I"/>
    <property type="evidence" value="ECO:0007669"/>
    <property type="project" value="TreeGrafter"/>
</dbReference>
<keyword evidence="4 10" id="KW-0347">Helicase</keyword>
<feature type="region of interest" description="Disordered" evidence="7">
    <location>
        <begin position="1"/>
        <end position="106"/>
    </location>
</feature>
<evidence type="ECO:0000256" key="3">
    <source>
        <dbReference type="ARBA" id="ARBA00022801"/>
    </source>
</evidence>
<feature type="domain" description="Helicase ATP-binding" evidence="8">
    <location>
        <begin position="120"/>
        <end position="288"/>
    </location>
</feature>
<dbReference type="Pfam" id="PF04408">
    <property type="entry name" value="WHD_HA2"/>
    <property type="match status" value="1"/>
</dbReference>
<evidence type="ECO:0000256" key="6">
    <source>
        <dbReference type="ARBA" id="ARBA00047984"/>
    </source>
</evidence>
<dbReference type="EMBL" id="QPFP01000022">
    <property type="protein sequence ID" value="TEB30637.1"/>
    <property type="molecule type" value="Genomic_DNA"/>
</dbReference>
<protein>
    <recommendedName>
        <fullName evidence="1">RNA helicase</fullName>
        <ecNumber evidence="1">3.6.4.13</ecNumber>
    </recommendedName>
</protein>
<dbReference type="PROSITE" id="PS51194">
    <property type="entry name" value="HELICASE_CTER"/>
    <property type="match status" value="1"/>
</dbReference>
<dbReference type="SMART" id="SM00487">
    <property type="entry name" value="DEXDc"/>
    <property type="match status" value="1"/>
</dbReference>
<dbReference type="InterPro" id="IPR027417">
    <property type="entry name" value="P-loop_NTPase"/>
</dbReference>
<reference evidence="10 11" key="1">
    <citation type="journal article" date="2019" name="Nat. Ecol. Evol.">
        <title>Megaphylogeny resolves global patterns of mushroom evolution.</title>
        <authorList>
            <person name="Varga T."/>
            <person name="Krizsan K."/>
            <person name="Foldi C."/>
            <person name="Dima B."/>
            <person name="Sanchez-Garcia M."/>
            <person name="Sanchez-Ramirez S."/>
            <person name="Szollosi G.J."/>
            <person name="Szarkandi J.G."/>
            <person name="Papp V."/>
            <person name="Albert L."/>
            <person name="Andreopoulos W."/>
            <person name="Angelini C."/>
            <person name="Antonin V."/>
            <person name="Barry K.W."/>
            <person name="Bougher N.L."/>
            <person name="Buchanan P."/>
            <person name="Buyck B."/>
            <person name="Bense V."/>
            <person name="Catcheside P."/>
            <person name="Chovatia M."/>
            <person name="Cooper J."/>
            <person name="Damon W."/>
            <person name="Desjardin D."/>
            <person name="Finy P."/>
            <person name="Geml J."/>
            <person name="Haridas S."/>
            <person name="Hughes K."/>
            <person name="Justo A."/>
            <person name="Karasinski D."/>
            <person name="Kautmanova I."/>
            <person name="Kiss B."/>
            <person name="Kocsube S."/>
            <person name="Kotiranta H."/>
            <person name="LaButti K.M."/>
            <person name="Lechner B.E."/>
            <person name="Liimatainen K."/>
            <person name="Lipzen A."/>
            <person name="Lukacs Z."/>
            <person name="Mihaltcheva S."/>
            <person name="Morgado L.N."/>
            <person name="Niskanen T."/>
            <person name="Noordeloos M.E."/>
            <person name="Ohm R.A."/>
            <person name="Ortiz-Santana B."/>
            <person name="Ovrebo C."/>
            <person name="Racz N."/>
            <person name="Riley R."/>
            <person name="Savchenko A."/>
            <person name="Shiryaev A."/>
            <person name="Soop K."/>
            <person name="Spirin V."/>
            <person name="Szebenyi C."/>
            <person name="Tomsovsky M."/>
            <person name="Tulloss R.E."/>
            <person name="Uehling J."/>
            <person name="Grigoriev I.V."/>
            <person name="Vagvolgyi C."/>
            <person name="Papp T."/>
            <person name="Martin F.M."/>
            <person name="Miettinen O."/>
            <person name="Hibbett D.S."/>
            <person name="Nagy L.G."/>
        </authorList>
    </citation>
    <scope>NUCLEOTIDE SEQUENCE [LARGE SCALE GENOMIC DNA]</scope>
    <source>
        <strain evidence="10 11">FP101781</strain>
    </source>
</reference>
<dbReference type="GO" id="GO:0016787">
    <property type="term" value="F:hydrolase activity"/>
    <property type="evidence" value="ECO:0007669"/>
    <property type="project" value="UniProtKB-KW"/>
</dbReference>
<feature type="compositionally biased region" description="Basic and acidic residues" evidence="7">
    <location>
        <begin position="47"/>
        <end position="57"/>
    </location>
</feature>
<gene>
    <name evidence="10" type="ORF">FA13DRAFT_1792220</name>
</gene>
<feature type="domain" description="Helicase C-terminal" evidence="9">
    <location>
        <begin position="310"/>
        <end position="488"/>
    </location>
</feature>
<dbReference type="InterPro" id="IPR007502">
    <property type="entry name" value="Helicase-assoc_dom"/>
</dbReference>
<keyword evidence="11" id="KW-1185">Reference proteome</keyword>
<dbReference type="SMART" id="SM00847">
    <property type="entry name" value="HA2"/>
    <property type="match status" value="1"/>
</dbReference>
<dbReference type="PROSITE" id="PS51192">
    <property type="entry name" value="HELICASE_ATP_BIND_1"/>
    <property type="match status" value="1"/>
</dbReference>
<dbReference type="PANTHER" id="PTHR18934">
    <property type="entry name" value="ATP-DEPENDENT RNA HELICASE"/>
    <property type="match status" value="1"/>
</dbReference>
<evidence type="ECO:0000313" key="10">
    <source>
        <dbReference type="EMBL" id="TEB30637.1"/>
    </source>
</evidence>
<dbReference type="GO" id="GO:0005524">
    <property type="term" value="F:ATP binding"/>
    <property type="evidence" value="ECO:0007669"/>
    <property type="project" value="UniProtKB-KW"/>
</dbReference>
<evidence type="ECO:0000313" key="11">
    <source>
        <dbReference type="Proteomes" id="UP000298030"/>
    </source>
</evidence>
<comment type="caution">
    <text evidence="10">The sequence shown here is derived from an EMBL/GenBank/DDBJ whole genome shotgun (WGS) entry which is preliminary data.</text>
</comment>
<name>A0A4Y7T8Y3_COPMI</name>
<dbReference type="Pfam" id="PF21010">
    <property type="entry name" value="HA2_C"/>
    <property type="match status" value="1"/>
</dbReference>
<organism evidence="10 11">
    <name type="scientific">Coprinellus micaceus</name>
    <name type="common">Glistening ink-cap mushroom</name>
    <name type="synonym">Coprinus micaceus</name>
    <dbReference type="NCBI Taxonomy" id="71717"/>
    <lineage>
        <taxon>Eukaryota</taxon>
        <taxon>Fungi</taxon>
        <taxon>Dikarya</taxon>
        <taxon>Basidiomycota</taxon>
        <taxon>Agaricomycotina</taxon>
        <taxon>Agaricomycetes</taxon>
        <taxon>Agaricomycetidae</taxon>
        <taxon>Agaricales</taxon>
        <taxon>Agaricineae</taxon>
        <taxon>Psathyrellaceae</taxon>
        <taxon>Coprinellus</taxon>
    </lineage>
</organism>
<dbReference type="InterPro" id="IPR011709">
    <property type="entry name" value="DEAD-box_helicase_OB_fold"/>
</dbReference>
<dbReference type="PROSITE" id="PS00690">
    <property type="entry name" value="DEAH_ATP_HELICASE"/>
    <property type="match status" value="1"/>
</dbReference>
<dbReference type="Gene3D" id="1.20.120.1080">
    <property type="match status" value="1"/>
</dbReference>
<comment type="catalytic activity">
    <reaction evidence="6">
        <text>ATP + H2O = ADP + phosphate + H(+)</text>
        <dbReference type="Rhea" id="RHEA:13065"/>
        <dbReference type="ChEBI" id="CHEBI:15377"/>
        <dbReference type="ChEBI" id="CHEBI:15378"/>
        <dbReference type="ChEBI" id="CHEBI:30616"/>
        <dbReference type="ChEBI" id="CHEBI:43474"/>
        <dbReference type="ChEBI" id="CHEBI:456216"/>
        <dbReference type="EC" id="3.6.4.13"/>
    </reaction>
</comment>
<dbReference type="GO" id="GO:0003725">
    <property type="term" value="F:double-stranded RNA binding"/>
    <property type="evidence" value="ECO:0007669"/>
    <property type="project" value="TreeGrafter"/>
</dbReference>
<dbReference type="STRING" id="71717.A0A4Y7T8Y3"/>
<accession>A0A4Y7T8Y3</accession>
<proteinExistence type="predicted"/>
<dbReference type="CDD" id="cd18791">
    <property type="entry name" value="SF2_C_RHA"/>
    <property type="match status" value="1"/>
</dbReference>
<dbReference type="Gene3D" id="3.40.50.300">
    <property type="entry name" value="P-loop containing nucleotide triphosphate hydrolases"/>
    <property type="match status" value="2"/>
</dbReference>
<dbReference type="SUPFAM" id="SSF52540">
    <property type="entry name" value="P-loop containing nucleoside triphosphate hydrolases"/>
    <property type="match status" value="1"/>
</dbReference>
<feature type="compositionally biased region" description="Low complexity" evidence="7">
    <location>
        <begin position="88"/>
        <end position="105"/>
    </location>
</feature>
<dbReference type="EC" id="3.6.4.13" evidence="1"/>
<dbReference type="InterPro" id="IPR014001">
    <property type="entry name" value="Helicase_ATP-bd"/>
</dbReference>
<evidence type="ECO:0000259" key="9">
    <source>
        <dbReference type="PROSITE" id="PS51194"/>
    </source>
</evidence>
<dbReference type="InterPro" id="IPR002464">
    <property type="entry name" value="DNA/RNA_helicase_DEAH_CS"/>
</dbReference>
<keyword evidence="3" id="KW-0378">Hydrolase</keyword>
<evidence type="ECO:0000256" key="5">
    <source>
        <dbReference type="ARBA" id="ARBA00022840"/>
    </source>
</evidence>
<dbReference type="Pfam" id="PF07717">
    <property type="entry name" value="OB_NTP_bind"/>
    <property type="match status" value="1"/>
</dbReference>
<dbReference type="Proteomes" id="UP000298030">
    <property type="component" value="Unassembled WGS sequence"/>
</dbReference>
<evidence type="ECO:0000259" key="8">
    <source>
        <dbReference type="PROSITE" id="PS51192"/>
    </source>
</evidence>
<dbReference type="Pfam" id="PF00271">
    <property type="entry name" value="Helicase_C"/>
    <property type="match status" value="1"/>
</dbReference>
<keyword evidence="5" id="KW-0067">ATP-binding</keyword>
<dbReference type="InterPro" id="IPR048333">
    <property type="entry name" value="HA2_WH"/>
</dbReference>
<dbReference type="GO" id="GO:1990904">
    <property type="term" value="C:ribonucleoprotein complex"/>
    <property type="evidence" value="ECO:0007669"/>
    <property type="project" value="UniProtKB-ARBA"/>
</dbReference>
<evidence type="ECO:0000256" key="7">
    <source>
        <dbReference type="SAM" id="MobiDB-lite"/>
    </source>
</evidence>
<evidence type="ECO:0000256" key="4">
    <source>
        <dbReference type="ARBA" id="ARBA00022806"/>
    </source>
</evidence>
<evidence type="ECO:0000256" key="2">
    <source>
        <dbReference type="ARBA" id="ARBA00022741"/>
    </source>
</evidence>
<dbReference type="AlphaFoldDB" id="A0A4Y7T8Y3"/>
<sequence>MSVATARHFAPKPGNKAVSLFRDKSQKYKQQKKPQSKPIPWVDVSDEEPRHKDDKNPLKRNGAVVNGQEQGQRRKKPRHSSNGEQKDSSSGAGPSSASKASAIQQQRKDLPIAQGREALIEEIRANDVTVLLGETEVPQYLLESGLAGNGMIAVTQPRRVAATSLAARVSQEQGTPLGQRVGYSVRFDEKSTSNTRIKYMTDGMIVRELLSDPMLSKYSVVVVDEAHERTLRTDLLLANLKEIINKRNEPSGKGKGNPDPLKIVVMSATLDAEKFSKFFHNAKVIYVKGRQHPVKIYHTAEHQLDYVDSAMRTFFQIHTDQPPGDVLIFLPGQEDIESLQASIDLFARQLPVDKPNVLTCAMFAAQAQNKNAQAFTPAPPNTRKCILATNIAETSITIPGVKYVIDTGKCKEKQFLARTGGGGLDTLLTRDITQSSAMQRTGRAGREGMGVCFRLYPESAFKAMAPSLEPEILRTSLTSSILQLKCLKQDIRELDLMDSPDDDSVLSAFKTLWILGALDQRQQLTDSGRKMAAFPVDPVYACAIVASAGYHCTSEVVDIISVISASSKLFVDISDQRDAVAEQRRKFRHPSGDHMTILNVLRAYEETSAGEGQSGRKDKAARKEWCRKHFLNERTLIEAQDIRSQLRTVCERENINWMESALKKTAGAAAGSVNADGVIYEEDPILKALGHGLCGNAAFLQPDGTYKQIMGPSTVKIHPSSVLCDKKMPAIIYDELVFTNHIYARGVSAIPKSFFATHEPFKQKSA</sequence>
<dbReference type="SMART" id="SM00490">
    <property type="entry name" value="HELICc"/>
    <property type="match status" value="1"/>
</dbReference>
<dbReference type="GO" id="GO:0003724">
    <property type="term" value="F:RNA helicase activity"/>
    <property type="evidence" value="ECO:0007669"/>
    <property type="project" value="UniProtKB-EC"/>
</dbReference>
<dbReference type="InterPro" id="IPR001650">
    <property type="entry name" value="Helicase_C-like"/>
</dbReference>
<dbReference type="GO" id="GO:0005730">
    <property type="term" value="C:nucleolus"/>
    <property type="evidence" value="ECO:0007669"/>
    <property type="project" value="TreeGrafter"/>
</dbReference>
<evidence type="ECO:0000256" key="1">
    <source>
        <dbReference type="ARBA" id="ARBA00012552"/>
    </source>
</evidence>